<dbReference type="PANTHER" id="PTHR46796:SF6">
    <property type="entry name" value="ARAC SUBFAMILY"/>
    <property type="match status" value="1"/>
</dbReference>
<dbReference type="Proteomes" id="UP000629025">
    <property type="component" value="Unassembled WGS sequence"/>
</dbReference>
<dbReference type="PRINTS" id="PR00032">
    <property type="entry name" value="HTHARAC"/>
</dbReference>
<proteinExistence type="predicted"/>
<protein>
    <submittedName>
        <fullName evidence="5">Transcriptional regulator</fullName>
    </submittedName>
</protein>
<dbReference type="InterPro" id="IPR018060">
    <property type="entry name" value="HTH_AraC"/>
</dbReference>
<dbReference type="InterPro" id="IPR020449">
    <property type="entry name" value="Tscrpt_reg_AraC-type_HTH"/>
</dbReference>
<dbReference type="Pfam" id="PF14525">
    <property type="entry name" value="AraC_binding_2"/>
    <property type="match status" value="1"/>
</dbReference>
<evidence type="ECO:0000259" key="4">
    <source>
        <dbReference type="PROSITE" id="PS01124"/>
    </source>
</evidence>
<comment type="caution">
    <text evidence="5">The sequence shown here is derived from an EMBL/GenBank/DDBJ whole genome shotgun (WGS) entry which is preliminary data.</text>
</comment>
<dbReference type="InterPro" id="IPR035418">
    <property type="entry name" value="AraC-bd_2"/>
</dbReference>
<keyword evidence="6" id="KW-1185">Reference proteome</keyword>
<dbReference type="RefSeq" id="WP_188752366.1">
    <property type="nucleotide sequence ID" value="NZ_BMIJ01000015.1"/>
</dbReference>
<dbReference type="SUPFAM" id="SSF46689">
    <property type="entry name" value="Homeodomain-like"/>
    <property type="match status" value="1"/>
</dbReference>
<evidence type="ECO:0000256" key="2">
    <source>
        <dbReference type="ARBA" id="ARBA00023125"/>
    </source>
</evidence>
<gene>
    <name evidence="5" type="ORF">GCM10011352_43250</name>
</gene>
<sequence length="321" mass="37115">MDNFSATVSGADWVSTHDIPSVERRSYWLNHVNKRVIQVDCPAEVKEGIDASLRHLDLECMRLNQIRANTHSIQRSLANIAHDDRHSVFLCFMLSGEGFSYQGTQCVQHSPGDIILYDTLMPYGQGFPEDMEMVVMDLPEPLAKQYLRDWQRGDLLHLHRDTRFADTSCETLFRLLNAITDQRASANQQSTHASDLLENIEALISNICSGNRDQDFWRQCRRYIQQHLQEDSLTTARLARELNTSTRKLHRTFAENGLSVQNYIWQQRLEQCRKDILAPSLANRSVSEIAFKWGFNDASHFSRRYKAHYGESPVETRKALR</sequence>
<accession>A0ABQ1KY37</accession>
<evidence type="ECO:0000313" key="5">
    <source>
        <dbReference type="EMBL" id="GGC12138.1"/>
    </source>
</evidence>
<keyword evidence="1" id="KW-0805">Transcription regulation</keyword>
<keyword evidence="3" id="KW-0804">Transcription</keyword>
<evidence type="ECO:0000313" key="6">
    <source>
        <dbReference type="Proteomes" id="UP000629025"/>
    </source>
</evidence>
<dbReference type="InterPro" id="IPR050204">
    <property type="entry name" value="AraC_XylS_family_regulators"/>
</dbReference>
<organism evidence="5 6">
    <name type="scientific">Marinobacterium zhoushanense</name>
    <dbReference type="NCBI Taxonomy" id="1679163"/>
    <lineage>
        <taxon>Bacteria</taxon>
        <taxon>Pseudomonadati</taxon>
        <taxon>Pseudomonadota</taxon>
        <taxon>Gammaproteobacteria</taxon>
        <taxon>Oceanospirillales</taxon>
        <taxon>Oceanospirillaceae</taxon>
        <taxon>Marinobacterium</taxon>
    </lineage>
</organism>
<dbReference type="SMART" id="SM00342">
    <property type="entry name" value="HTH_ARAC"/>
    <property type="match status" value="1"/>
</dbReference>
<dbReference type="Pfam" id="PF12833">
    <property type="entry name" value="HTH_18"/>
    <property type="match status" value="1"/>
</dbReference>
<evidence type="ECO:0000256" key="1">
    <source>
        <dbReference type="ARBA" id="ARBA00023015"/>
    </source>
</evidence>
<dbReference type="InterPro" id="IPR009057">
    <property type="entry name" value="Homeodomain-like_sf"/>
</dbReference>
<dbReference type="PANTHER" id="PTHR46796">
    <property type="entry name" value="HTH-TYPE TRANSCRIPTIONAL ACTIVATOR RHAS-RELATED"/>
    <property type="match status" value="1"/>
</dbReference>
<keyword evidence="2" id="KW-0238">DNA-binding</keyword>
<reference evidence="6" key="1">
    <citation type="journal article" date="2019" name="Int. J. Syst. Evol. Microbiol.">
        <title>The Global Catalogue of Microorganisms (GCM) 10K type strain sequencing project: providing services to taxonomists for standard genome sequencing and annotation.</title>
        <authorList>
            <consortium name="The Broad Institute Genomics Platform"/>
            <consortium name="The Broad Institute Genome Sequencing Center for Infectious Disease"/>
            <person name="Wu L."/>
            <person name="Ma J."/>
        </authorList>
    </citation>
    <scope>NUCLEOTIDE SEQUENCE [LARGE SCALE GENOMIC DNA]</scope>
    <source>
        <strain evidence="6">CGMCC 1.15341</strain>
    </source>
</reference>
<dbReference type="Gene3D" id="1.10.10.60">
    <property type="entry name" value="Homeodomain-like"/>
    <property type="match status" value="1"/>
</dbReference>
<dbReference type="PROSITE" id="PS01124">
    <property type="entry name" value="HTH_ARAC_FAMILY_2"/>
    <property type="match status" value="1"/>
</dbReference>
<dbReference type="EMBL" id="BMIJ01000015">
    <property type="protein sequence ID" value="GGC12138.1"/>
    <property type="molecule type" value="Genomic_DNA"/>
</dbReference>
<name>A0ABQ1KY37_9GAMM</name>
<evidence type="ECO:0000256" key="3">
    <source>
        <dbReference type="ARBA" id="ARBA00023163"/>
    </source>
</evidence>
<feature type="domain" description="HTH araC/xylS-type" evidence="4">
    <location>
        <begin position="218"/>
        <end position="319"/>
    </location>
</feature>